<feature type="compositionally biased region" description="Acidic residues" evidence="1">
    <location>
        <begin position="594"/>
        <end position="612"/>
    </location>
</feature>
<dbReference type="EMBL" id="JACGCI010000001">
    <property type="protein sequence ID" value="KAF6766232.1"/>
    <property type="molecule type" value="Genomic_DNA"/>
</dbReference>
<protein>
    <submittedName>
        <fullName evidence="2">SGT1 protein-domain-containing protein</fullName>
    </submittedName>
</protein>
<dbReference type="Pfam" id="PF07093">
    <property type="entry name" value="SGT1"/>
    <property type="match status" value="1"/>
</dbReference>
<feature type="compositionally biased region" description="Polar residues" evidence="1">
    <location>
        <begin position="538"/>
        <end position="551"/>
    </location>
</feature>
<feature type="region of interest" description="Disordered" evidence="1">
    <location>
        <begin position="532"/>
        <end position="709"/>
    </location>
</feature>
<sequence length="783" mass="88189">MAAVSTVSDIFNRPPAIAEDTLQYAIYPPPNLEDKASVTTFAACFQSFAETLLEGFIWHRDAFELKVVQNPEDKEKWILEGRMRVGDCVDDEWCVVWLLREISSKWDVAIRVFDSDGEFLLIEAAEALPSWVKPENSENRVWIYSSRLHLIPLTHISPPSKRPHRRKLPGGQDSDNEEEDETEDYISANDGADTVRNRAFNTLAPPEVEKIVWNRIAGYPAALKDHLHTTKAYIPVDVAKALAANPALVQKAVETFYTRDAIQLRRHRLLIKWRASPPSTAVLRSVKMTRTAKFYPPKVFGRWEEREGTPEWRWKDIGMKIAVGFEMLYQESKRRQAMSSEQLSASAEATKDALRNNQEYITYIENLVSAGYFQGEVEGSERWKSLENKAAETFIAVRLMLLDHHFARQVDSAIARVPDLPPQDDLVEDDDSWLNIDEADFESMMEKAGASKEPKRKDAGERMNVDNAPDTAMEDEMASRQADRLKDLASKVEEFVEGEGDIEGARFEDIMAPEERRAAMDKLVAPFEQSDYGKMPASYSQSQKVKPTTIESDVVEGSTATDKDGKPIAAKAEVKSPRPIRAPIIPRNQYDGVVDSDDETDEEEEEDEEEDERPQVVGDIEIDMDEEEEEFLEFSRQALGISDNQWNDIIKDRKDRGAFLPQSAANPKKTTTKPASVPEVKTKSASKPSGKERAPRVPQPGPRPNANPELDSFEAVMEALDQELAKRRPGNGNDEMEGVEGGMDYNLIKNFLESFKSQGGLAGPVGNLAGRLQPGWKLPRDQD</sequence>
<feature type="compositionally biased region" description="Basic and acidic residues" evidence="1">
    <location>
        <begin position="449"/>
        <end position="464"/>
    </location>
</feature>
<dbReference type="AlphaFoldDB" id="A0A8H6MHU3"/>
<feature type="region of interest" description="Disordered" evidence="1">
    <location>
        <begin position="155"/>
        <end position="188"/>
    </location>
</feature>
<organism evidence="2 3">
    <name type="scientific">Ephemerocybe angulata</name>
    <dbReference type="NCBI Taxonomy" id="980116"/>
    <lineage>
        <taxon>Eukaryota</taxon>
        <taxon>Fungi</taxon>
        <taxon>Dikarya</taxon>
        <taxon>Basidiomycota</taxon>
        <taxon>Agaricomycotina</taxon>
        <taxon>Agaricomycetes</taxon>
        <taxon>Agaricomycetidae</taxon>
        <taxon>Agaricales</taxon>
        <taxon>Agaricineae</taxon>
        <taxon>Psathyrellaceae</taxon>
        <taxon>Ephemerocybe</taxon>
    </lineage>
</organism>
<feature type="compositionally biased region" description="Acidic residues" evidence="1">
    <location>
        <begin position="174"/>
        <end position="184"/>
    </location>
</feature>
<name>A0A8H6MHU3_9AGAR</name>
<evidence type="ECO:0000313" key="3">
    <source>
        <dbReference type="Proteomes" id="UP000521943"/>
    </source>
</evidence>
<dbReference type="OrthoDB" id="27237at2759"/>
<comment type="caution">
    <text evidence="2">The sequence shown here is derived from an EMBL/GenBank/DDBJ whole genome shotgun (WGS) entry which is preliminary data.</text>
</comment>
<feature type="compositionally biased region" description="Acidic residues" evidence="1">
    <location>
        <begin position="620"/>
        <end position="632"/>
    </location>
</feature>
<gene>
    <name evidence="2" type="ORF">DFP72DRAFT_985343</name>
</gene>
<feature type="compositionally biased region" description="Basic and acidic residues" evidence="1">
    <location>
        <begin position="561"/>
        <end position="576"/>
    </location>
</feature>
<dbReference type="GO" id="GO:0005634">
    <property type="term" value="C:nucleus"/>
    <property type="evidence" value="ECO:0007669"/>
    <property type="project" value="TreeGrafter"/>
</dbReference>
<dbReference type="PANTHER" id="PTHR13060:SF0">
    <property type="entry name" value="PROTEIN ECDYSONELESS HOMOLOG"/>
    <property type="match status" value="1"/>
</dbReference>
<keyword evidence="3" id="KW-1185">Reference proteome</keyword>
<feature type="compositionally biased region" description="Low complexity" evidence="1">
    <location>
        <begin position="577"/>
        <end position="587"/>
    </location>
</feature>
<reference evidence="2 3" key="1">
    <citation type="submission" date="2020-07" db="EMBL/GenBank/DDBJ databases">
        <title>Comparative genomics of pyrophilous fungi reveals a link between fire events and developmental genes.</title>
        <authorList>
            <consortium name="DOE Joint Genome Institute"/>
            <person name="Steindorff A.S."/>
            <person name="Carver A."/>
            <person name="Calhoun S."/>
            <person name="Stillman K."/>
            <person name="Liu H."/>
            <person name="Lipzen A."/>
            <person name="Pangilinan J."/>
            <person name="Labutti K."/>
            <person name="Bruns T.D."/>
            <person name="Grigoriev I.V."/>
        </authorList>
    </citation>
    <scope>NUCLEOTIDE SEQUENCE [LARGE SCALE GENOMIC DNA]</scope>
    <source>
        <strain evidence="2 3">CBS 144469</strain>
    </source>
</reference>
<dbReference type="InterPro" id="IPR010770">
    <property type="entry name" value="Ecd"/>
</dbReference>
<proteinExistence type="predicted"/>
<evidence type="ECO:0000256" key="1">
    <source>
        <dbReference type="SAM" id="MobiDB-lite"/>
    </source>
</evidence>
<feature type="region of interest" description="Disordered" evidence="1">
    <location>
        <begin position="445"/>
        <end position="480"/>
    </location>
</feature>
<accession>A0A8H6MHU3</accession>
<evidence type="ECO:0000313" key="2">
    <source>
        <dbReference type="EMBL" id="KAF6766232.1"/>
    </source>
</evidence>
<dbReference type="Proteomes" id="UP000521943">
    <property type="component" value="Unassembled WGS sequence"/>
</dbReference>
<feature type="compositionally biased region" description="Polar residues" evidence="1">
    <location>
        <begin position="663"/>
        <end position="674"/>
    </location>
</feature>
<dbReference type="PANTHER" id="PTHR13060">
    <property type="entry name" value="SGT1 PROTEIN HSGT1 SUPPRESSOR OF GCR2"/>
    <property type="match status" value="1"/>
</dbReference>